<dbReference type="PANTHER" id="PTHR45128:SF1">
    <property type="entry name" value="S-ADENOSYLMETHIONINE-DEPENDENT METHYLTRANSFERASE RV2258C"/>
    <property type="match status" value="1"/>
</dbReference>
<dbReference type="InParanoid" id="A0A7M7PRN5"/>
<dbReference type="InterPro" id="IPR053173">
    <property type="entry name" value="SAM-binding_MTase"/>
</dbReference>
<proteinExistence type="predicted"/>
<dbReference type="RefSeq" id="XP_030854250.1">
    <property type="nucleotide sequence ID" value="XM_030998390.1"/>
</dbReference>
<sequence>MAQQYANETTEEFSSRLFGFISGGFTGLSIALGIKSGLFDVLIAHHGKALTSQELADAAGLKERYVREWLGVMTTAHIVDLDVMSSTEKYQLPAHRLDCLRPGTHLGQSMDCALGIPIYSGAFYDMLEILKKDGPRGHTQSTIEPFHEFDKNYLRAWYTDTLVQEFIPSYPEIQAKLEMGIRMLDVGCGAGLATQILAKKFPESHFVGVDIAQSMVDEANAEATRLGLKNVSYFRVDGSVMPSDWASTFDHAFFFNMLHDTSRPDLLIDDVKRVMKKDGTLSIIEFDFGSKVGDNVGNTTAPLVYTISLFYCLPQAYQPEDSHGLGTLWGRERIQDFLKEKGLVLKSATKVPKINELHFLCHLA</sequence>
<dbReference type="OMA" id="LEVGCCE"/>
<dbReference type="GeneID" id="105444217"/>
<evidence type="ECO:0000259" key="1">
    <source>
        <dbReference type="Pfam" id="PF13847"/>
    </source>
</evidence>
<organism evidence="3 4">
    <name type="scientific">Strongylocentrotus purpuratus</name>
    <name type="common">Purple sea urchin</name>
    <dbReference type="NCBI Taxonomy" id="7668"/>
    <lineage>
        <taxon>Eukaryota</taxon>
        <taxon>Metazoa</taxon>
        <taxon>Echinodermata</taxon>
        <taxon>Eleutherozoa</taxon>
        <taxon>Echinozoa</taxon>
        <taxon>Echinoidea</taxon>
        <taxon>Euechinoidea</taxon>
        <taxon>Echinacea</taxon>
        <taxon>Camarodonta</taxon>
        <taxon>Echinidea</taxon>
        <taxon>Strongylocentrotidae</taxon>
        <taxon>Strongylocentrotus</taxon>
    </lineage>
</organism>
<dbReference type="KEGG" id="spu:105444217"/>
<dbReference type="AlphaFoldDB" id="A0A7M7PRN5"/>
<protein>
    <recommendedName>
        <fullName evidence="5">Methyltransferase domain-containing protein</fullName>
    </recommendedName>
</protein>
<dbReference type="Pfam" id="PF21320">
    <property type="entry name" value="WHD_Rv2258c"/>
    <property type="match status" value="1"/>
</dbReference>
<dbReference type="CDD" id="cd02440">
    <property type="entry name" value="AdoMet_MTases"/>
    <property type="match status" value="1"/>
</dbReference>
<dbReference type="SUPFAM" id="SSF46785">
    <property type="entry name" value="Winged helix' DNA-binding domain"/>
    <property type="match status" value="1"/>
</dbReference>
<evidence type="ECO:0000259" key="2">
    <source>
        <dbReference type="Pfam" id="PF21320"/>
    </source>
</evidence>
<dbReference type="SUPFAM" id="SSF53335">
    <property type="entry name" value="S-adenosyl-L-methionine-dependent methyltransferases"/>
    <property type="match status" value="1"/>
</dbReference>
<dbReference type="Gene3D" id="3.40.50.150">
    <property type="entry name" value="Vaccinia Virus protein VP39"/>
    <property type="match status" value="1"/>
</dbReference>
<reference evidence="4" key="1">
    <citation type="submission" date="2015-02" db="EMBL/GenBank/DDBJ databases">
        <title>Genome sequencing for Strongylocentrotus purpuratus.</title>
        <authorList>
            <person name="Murali S."/>
            <person name="Liu Y."/>
            <person name="Vee V."/>
            <person name="English A."/>
            <person name="Wang M."/>
            <person name="Skinner E."/>
            <person name="Han Y."/>
            <person name="Muzny D.M."/>
            <person name="Worley K.C."/>
            <person name="Gibbs R.A."/>
        </authorList>
    </citation>
    <scope>NUCLEOTIDE SEQUENCE</scope>
</reference>
<dbReference type="InterPro" id="IPR048711">
    <property type="entry name" value="WHD_Rv2258c"/>
</dbReference>
<dbReference type="PANTHER" id="PTHR45128">
    <property type="entry name" value="METHYLTRANSFERASE TYPE 11"/>
    <property type="match status" value="1"/>
</dbReference>
<dbReference type="FunCoup" id="A0A7M7PRN5">
    <property type="interactions" value="19"/>
</dbReference>
<evidence type="ECO:0000313" key="3">
    <source>
        <dbReference type="EnsemblMetazoa" id="XP_030854250"/>
    </source>
</evidence>
<evidence type="ECO:0000313" key="4">
    <source>
        <dbReference type="Proteomes" id="UP000007110"/>
    </source>
</evidence>
<keyword evidence="4" id="KW-1185">Reference proteome</keyword>
<feature type="domain" description="S-adenosylmethionine-dependent methyltransferase Rv2258c-like winged HTH" evidence="2">
    <location>
        <begin position="26"/>
        <end position="100"/>
    </location>
</feature>
<dbReference type="InterPro" id="IPR036390">
    <property type="entry name" value="WH_DNA-bd_sf"/>
</dbReference>
<dbReference type="InterPro" id="IPR025714">
    <property type="entry name" value="Methyltranfer_dom"/>
</dbReference>
<name>A0A7M7PRN5_STRPU</name>
<dbReference type="InterPro" id="IPR029063">
    <property type="entry name" value="SAM-dependent_MTases_sf"/>
</dbReference>
<dbReference type="OrthoDB" id="506498at2759"/>
<reference evidence="3" key="2">
    <citation type="submission" date="2021-01" db="UniProtKB">
        <authorList>
            <consortium name="EnsemblMetazoa"/>
        </authorList>
    </citation>
    <scope>IDENTIFICATION</scope>
</reference>
<accession>A0A7M7PRN5</accession>
<feature type="domain" description="Methyltransferase" evidence="1">
    <location>
        <begin position="179"/>
        <end position="287"/>
    </location>
</feature>
<evidence type="ECO:0008006" key="5">
    <source>
        <dbReference type="Google" id="ProtNLM"/>
    </source>
</evidence>
<dbReference type="Proteomes" id="UP000007110">
    <property type="component" value="Unassembled WGS sequence"/>
</dbReference>
<dbReference type="Pfam" id="PF13847">
    <property type="entry name" value="Methyltransf_31"/>
    <property type="match status" value="1"/>
</dbReference>
<dbReference type="EnsemblMetazoa" id="XM_030998390">
    <property type="protein sequence ID" value="XP_030854250"/>
    <property type="gene ID" value="LOC105444217"/>
</dbReference>